<evidence type="ECO:0000313" key="1">
    <source>
        <dbReference type="EMBL" id="GAU09384.1"/>
    </source>
</evidence>
<accession>A0A194AL18</accession>
<organism evidence="1 2">
    <name type="scientific">Desulfoplanes formicivorans</name>
    <dbReference type="NCBI Taxonomy" id="1592317"/>
    <lineage>
        <taxon>Bacteria</taxon>
        <taxon>Pseudomonadati</taxon>
        <taxon>Thermodesulfobacteriota</taxon>
        <taxon>Desulfovibrionia</taxon>
        <taxon>Desulfovibrionales</taxon>
        <taxon>Desulfoplanaceae</taxon>
        <taxon>Desulfoplanes</taxon>
    </lineage>
</organism>
<sequence>MSTEYLYSQGNLLEDRHTYQYSQYMGYDFLKSWKESRNMVAVEFGTPLPPPTPQYPYQPLSTPIRTTQRLEELMAGLMQGMFEELRQELGIWVKKFEVSKRLFDTYDSDFKPVTKDKYDDLSNYLRYAEIMEFAYRQNADLPYLNVLLKVIDTLIAYSKYLLPENQARLAWLIKREIYHVGALADKNGLKI</sequence>
<dbReference type="STRING" id="1592317.DPF_2110"/>
<dbReference type="RefSeq" id="WP_069859619.1">
    <property type="nucleotide sequence ID" value="NZ_BDFE01000017.1"/>
</dbReference>
<gene>
    <name evidence="1" type="ORF">DPF_2110</name>
</gene>
<comment type="caution">
    <text evidence="1">The sequence shown here is derived from an EMBL/GenBank/DDBJ whole genome shotgun (WGS) entry which is preliminary data.</text>
</comment>
<evidence type="ECO:0000313" key="2">
    <source>
        <dbReference type="Proteomes" id="UP000095200"/>
    </source>
</evidence>
<dbReference type="Proteomes" id="UP000095200">
    <property type="component" value="Unassembled WGS sequence"/>
</dbReference>
<dbReference type="AlphaFoldDB" id="A0A194AL18"/>
<keyword evidence="2" id="KW-1185">Reference proteome</keyword>
<proteinExistence type="predicted"/>
<reference evidence="2" key="1">
    <citation type="submission" date="2016-06" db="EMBL/GenBank/DDBJ databases">
        <title>Draft genome sequence of Desulfoplanes formicivorans strain Pf12B.</title>
        <authorList>
            <person name="Watanabe M."/>
            <person name="Kojima H."/>
            <person name="Fukui M."/>
        </authorList>
    </citation>
    <scope>NUCLEOTIDE SEQUENCE [LARGE SCALE GENOMIC DNA]</scope>
    <source>
        <strain evidence="2">Pf12B</strain>
    </source>
</reference>
<protein>
    <submittedName>
        <fullName evidence="1">Uncharacterized protein</fullName>
    </submittedName>
</protein>
<dbReference type="OrthoDB" id="6888424at2"/>
<name>A0A194AL18_9BACT</name>
<dbReference type="EMBL" id="BDFE01000017">
    <property type="protein sequence ID" value="GAU09384.1"/>
    <property type="molecule type" value="Genomic_DNA"/>
</dbReference>